<dbReference type="AlphaFoldDB" id="A0A9R1W2D3"/>
<evidence type="ECO:0008006" key="10">
    <source>
        <dbReference type="Google" id="ProtNLM"/>
    </source>
</evidence>
<organism evidence="8 9">
    <name type="scientific">Lactuca sativa</name>
    <name type="common">Garden lettuce</name>
    <dbReference type="NCBI Taxonomy" id="4236"/>
    <lineage>
        <taxon>Eukaryota</taxon>
        <taxon>Viridiplantae</taxon>
        <taxon>Streptophyta</taxon>
        <taxon>Embryophyta</taxon>
        <taxon>Tracheophyta</taxon>
        <taxon>Spermatophyta</taxon>
        <taxon>Magnoliopsida</taxon>
        <taxon>eudicotyledons</taxon>
        <taxon>Gunneridae</taxon>
        <taxon>Pentapetalae</taxon>
        <taxon>asterids</taxon>
        <taxon>campanulids</taxon>
        <taxon>Asterales</taxon>
        <taxon>Asteraceae</taxon>
        <taxon>Cichorioideae</taxon>
        <taxon>Cichorieae</taxon>
        <taxon>Lactucinae</taxon>
        <taxon>Lactuca</taxon>
    </lineage>
</organism>
<evidence type="ECO:0000313" key="9">
    <source>
        <dbReference type="Proteomes" id="UP000235145"/>
    </source>
</evidence>
<evidence type="ECO:0000256" key="5">
    <source>
        <dbReference type="ARBA" id="ARBA00023004"/>
    </source>
</evidence>
<dbReference type="GO" id="GO:0004497">
    <property type="term" value="F:monooxygenase activity"/>
    <property type="evidence" value="ECO:0007669"/>
    <property type="project" value="InterPro"/>
</dbReference>
<dbReference type="InterPro" id="IPR001128">
    <property type="entry name" value="Cyt_P450"/>
</dbReference>
<keyword evidence="3 6" id="KW-0479">Metal-binding</keyword>
<keyword evidence="7" id="KW-1133">Transmembrane helix</keyword>
<dbReference type="PRINTS" id="PR00463">
    <property type="entry name" value="EP450I"/>
</dbReference>
<evidence type="ECO:0000256" key="6">
    <source>
        <dbReference type="PIRSR" id="PIRSR602401-1"/>
    </source>
</evidence>
<comment type="caution">
    <text evidence="8">The sequence shown here is derived from an EMBL/GenBank/DDBJ whole genome shotgun (WGS) entry which is preliminary data.</text>
</comment>
<comment type="similarity">
    <text evidence="2">Belongs to the cytochrome P450 family.</text>
</comment>
<evidence type="ECO:0000256" key="1">
    <source>
        <dbReference type="ARBA" id="ARBA00001971"/>
    </source>
</evidence>
<keyword evidence="9" id="KW-1185">Reference proteome</keyword>
<sequence length="560" mass="63778">MAADSFYGVLPLVILSLSVILFLRHRHSQLKTPCPQSYPLIGNLIGFLRNRHRFHDWVSDMLSTTPSLTLQVNGFLGLSHGICTADPTNLHHLLRSNFPNYIKGHRYTSVLHELLGRGIFNSDGHIWSSQRKIASYEFNTKSLRTFITNTVKSQISRSLIPHLSSAADAGELLDLQQVLRKFGFDNICNVAFGVDPGLLTSNSTHSNNLLFVQAFDSAVEHVSNRFMSPLPAVWKMKRFFNIGNERKYKQAIAMVNQFAMDIIKSKETQSDSKTDEDLLSRFMASSWDMGFNDEERRKFVRDIIISFVLAGKDSTATALTWFFWLLAGHPHCRDLIHKEFSMLMASSAYIHPENLNFDELKNLNYLHAALSESMRLFPPVPINSRLTVDHDKLPDGTYVGKGWFADYSAYAMGRMEKLWGSDCREFKPERWLDNNGLYQTLDQFKYPVFHGGFRMCLGKEMAYLQMKSVVVAIMYEFEVEVIGGGGTPEKMVAPPYTLSLLLVVLPAYWKYKGLRCDFSFPSTNEGLSSSDSLILYCNNLEFSSIEINPLAHLRLFLIDY</sequence>
<feature type="transmembrane region" description="Helical" evidence="7">
    <location>
        <begin position="6"/>
        <end position="23"/>
    </location>
</feature>
<dbReference type="Pfam" id="PF00067">
    <property type="entry name" value="p450"/>
    <property type="match status" value="1"/>
</dbReference>
<protein>
    <recommendedName>
        <fullName evidence="10">Cytochrome P450</fullName>
    </recommendedName>
</protein>
<comment type="cofactor">
    <cofactor evidence="1 6">
        <name>heme</name>
        <dbReference type="ChEBI" id="CHEBI:30413"/>
    </cofactor>
</comment>
<evidence type="ECO:0000256" key="2">
    <source>
        <dbReference type="ARBA" id="ARBA00010617"/>
    </source>
</evidence>
<evidence type="ECO:0000256" key="7">
    <source>
        <dbReference type="SAM" id="Phobius"/>
    </source>
</evidence>
<dbReference type="EMBL" id="NBSK02000003">
    <property type="protein sequence ID" value="KAJ0217100.1"/>
    <property type="molecule type" value="Genomic_DNA"/>
</dbReference>
<dbReference type="GO" id="GO:0016705">
    <property type="term" value="F:oxidoreductase activity, acting on paired donors, with incorporation or reduction of molecular oxygen"/>
    <property type="evidence" value="ECO:0007669"/>
    <property type="project" value="InterPro"/>
</dbReference>
<dbReference type="PANTHER" id="PTHR24296">
    <property type="entry name" value="CYTOCHROME P450"/>
    <property type="match status" value="1"/>
</dbReference>
<dbReference type="InterPro" id="IPR036396">
    <property type="entry name" value="Cyt_P450_sf"/>
</dbReference>
<keyword evidence="6" id="KW-0349">Heme</keyword>
<dbReference type="Gene3D" id="1.10.630.10">
    <property type="entry name" value="Cytochrome P450"/>
    <property type="match status" value="1"/>
</dbReference>
<dbReference type="GO" id="GO:0005506">
    <property type="term" value="F:iron ion binding"/>
    <property type="evidence" value="ECO:0007669"/>
    <property type="project" value="InterPro"/>
</dbReference>
<keyword evidence="7" id="KW-0812">Transmembrane</keyword>
<evidence type="ECO:0000256" key="3">
    <source>
        <dbReference type="ARBA" id="ARBA00022723"/>
    </source>
</evidence>
<feature type="binding site" description="axial binding residue" evidence="6">
    <location>
        <position position="456"/>
    </location>
    <ligand>
        <name>heme</name>
        <dbReference type="ChEBI" id="CHEBI:30413"/>
    </ligand>
    <ligandPart>
        <name>Fe</name>
        <dbReference type="ChEBI" id="CHEBI:18248"/>
    </ligandPart>
</feature>
<name>A0A9R1W2D3_LACSA</name>
<dbReference type="PRINTS" id="PR00385">
    <property type="entry name" value="P450"/>
</dbReference>
<reference evidence="8 9" key="1">
    <citation type="journal article" date="2017" name="Nat. Commun.">
        <title>Genome assembly with in vitro proximity ligation data and whole-genome triplication in lettuce.</title>
        <authorList>
            <person name="Reyes-Chin-Wo S."/>
            <person name="Wang Z."/>
            <person name="Yang X."/>
            <person name="Kozik A."/>
            <person name="Arikit S."/>
            <person name="Song C."/>
            <person name="Xia L."/>
            <person name="Froenicke L."/>
            <person name="Lavelle D.O."/>
            <person name="Truco M.J."/>
            <person name="Xia R."/>
            <person name="Zhu S."/>
            <person name="Xu C."/>
            <person name="Xu H."/>
            <person name="Xu X."/>
            <person name="Cox K."/>
            <person name="Korf I."/>
            <person name="Meyers B.C."/>
            <person name="Michelmore R.W."/>
        </authorList>
    </citation>
    <scope>NUCLEOTIDE SEQUENCE [LARGE SCALE GENOMIC DNA]</scope>
    <source>
        <strain evidence="9">cv. Salinas</strain>
        <tissue evidence="8">Seedlings</tissue>
    </source>
</reference>
<accession>A0A9R1W2D3</accession>
<dbReference type="InterPro" id="IPR002401">
    <property type="entry name" value="Cyt_P450_E_grp-I"/>
</dbReference>
<evidence type="ECO:0000313" key="8">
    <source>
        <dbReference type="EMBL" id="KAJ0217100.1"/>
    </source>
</evidence>
<keyword evidence="5 6" id="KW-0408">Iron</keyword>
<dbReference type="GO" id="GO:0020037">
    <property type="term" value="F:heme binding"/>
    <property type="evidence" value="ECO:0007669"/>
    <property type="project" value="InterPro"/>
</dbReference>
<dbReference type="Proteomes" id="UP000235145">
    <property type="component" value="Unassembled WGS sequence"/>
</dbReference>
<evidence type="ECO:0000256" key="4">
    <source>
        <dbReference type="ARBA" id="ARBA00023002"/>
    </source>
</evidence>
<gene>
    <name evidence="8" type="ORF">LSAT_V11C300146140</name>
</gene>
<keyword evidence="7" id="KW-0472">Membrane</keyword>
<keyword evidence="4" id="KW-0560">Oxidoreductase</keyword>
<proteinExistence type="inferred from homology"/>
<dbReference type="CDD" id="cd11064">
    <property type="entry name" value="CYP86A"/>
    <property type="match status" value="1"/>
</dbReference>
<dbReference type="SUPFAM" id="SSF48264">
    <property type="entry name" value="Cytochrome P450"/>
    <property type="match status" value="1"/>
</dbReference>